<evidence type="ECO:0000259" key="1">
    <source>
        <dbReference type="Pfam" id="PF13843"/>
    </source>
</evidence>
<accession>A0A0V1N9F2</accession>
<evidence type="ECO:0000313" key="2">
    <source>
        <dbReference type="EMBL" id="KRZ80633.1"/>
    </source>
</evidence>
<dbReference type="EMBL" id="JYDO01000002">
    <property type="protein sequence ID" value="KRZ80633.1"/>
    <property type="molecule type" value="Genomic_DNA"/>
</dbReference>
<keyword evidence="3" id="KW-1185">Reference proteome</keyword>
<protein>
    <recommendedName>
        <fullName evidence="1">PiggyBac transposable element-derived protein domain-containing protein</fullName>
    </recommendedName>
</protein>
<dbReference type="STRING" id="268474.A0A0V1N9F2"/>
<organism evidence="2 3">
    <name type="scientific">Trichinella papuae</name>
    <dbReference type="NCBI Taxonomy" id="268474"/>
    <lineage>
        <taxon>Eukaryota</taxon>
        <taxon>Metazoa</taxon>
        <taxon>Ecdysozoa</taxon>
        <taxon>Nematoda</taxon>
        <taxon>Enoplea</taxon>
        <taxon>Dorylaimia</taxon>
        <taxon>Trichinellida</taxon>
        <taxon>Trichinellidae</taxon>
        <taxon>Trichinella</taxon>
    </lineage>
</organism>
<feature type="non-terminal residue" evidence="2">
    <location>
        <position position="1"/>
    </location>
</feature>
<dbReference type="InterPro" id="IPR029526">
    <property type="entry name" value="PGBD"/>
</dbReference>
<dbReference type="Proteomes" id="UP000054843">
    <property type="component" value="Unassembled WGS sequence"/>
</dbReference>
<dbReference type="OrthoDB" id="5915190at2759"/>
<dbReference type="PANTHER" id="PTHR47272:SF1">
    <property type="entry name" value="PIGGYBAC TRANSPOSABLE ELEMENT-DERIVED PROTEIN 3-LIKE"/>
    <property type="match status" value="1"/>
</dbReference>
<name>A0A0V1N9F2_9BILA</name>
<sequence length="225" mass="25742">LFSMDNLKYLGEVVCEIIFHDGHLERRFTGPKPPRKERIIGNSMSIPTIQVGMKTMLPSMPKESLTSGVDDLSSLKHQHCLALLGKYYQFLGQSTTFPELLSHITLETNHKANQCLYVSLAATEAEMEVLTGMLIKIGIISMPRYCMYWSNQTRVDAVANCMSRNRFEALLPAASGKHPSDLFRRKPEELKSEDEHIIPYKGRCKMKYYNLRKLDKWGLKLPSRC</sequence>
<comment type="caution">
    <text evidence="2">The sequence shown here is derived from an EMBL/GenBank/DDBJ whole genome shotgun (WGS) entry which is preliminary data.</text>
</comment>
<dbReference type="Pfam" id="PF13843">
    <property type="entry name" value="DDE_Tnp_1_7"/>
    <property type="match status" value="1"/>
</dbReference>
<gene>
    <name evidence="2" type="ORF">T10_3629</name>
</gene>
<dbReference type="AlphaFoldDB" id="A0A0V1N9F2"/>
<feature type="domain" description="PiggyBac transposable element-derived protein" evidence="1">
    <location>
        <begin position="87"/>
        <end position="173"/>
    </location>
</feature>
<reference evidence="2 3" key="1">
    <citation type="submission" date="2015-01" db="EMBL/GenBank/DDBJ databases">
        <title>Evolution of Trichinella species and genotypes.</title>
        <authorList>
            <person name="Korhonen P.K."/>
            <person name="Edoardo P."/>
            <person name="Giuseppe L.R."/>
            <person name="Gasser R.B."/>
        </authorList>
    </citation>
    <scope>NUCLEOTIDE SEQUENCE [LARGE SCALE GENOMIC DNA]</scope>
    <source>
        <strain evidence="2">ISS1980</strain>
    </source>
</reference>
<dbReference type="PANTHER" id="PTHR47272">
    <property type="entry name" value="DDE_TNP_1_7 DOMAIN-CONTAINING PROTEIN"/>
    <property type="match status" value="1"/>
</dbReference>
<evidence type="ECO:0000313" key="3">
    <source>
        <dbReference type="Proteomes" id="UP000054843"/>
    </source>
</evidence>
<proteinExistence type="predicted"/>